<dbReference type="KEGG" id="eke:EK0264_18000"/>
<feature type="transmembrane region" description="Helical" evidence="2">
    <location>
        <begin position="62"/>
        <end position="82"/>
    </location>
</feature>
<dbReference type="InParanoid" id="A0A7L4YSE4"/>
<reference evidence="4 5" key="1">
    <citation type="journal article" date="2018" name="Int. J. Syst. Evol. Microbiol.">
        <title>Epidermidibacterium keratini gen. nov., sp. nov., a member of the family Sporichthyaceae, isolated from keratin epidermis.</title>
        <authorList>
            <person name="Lee D.G."/>
            <person name="Trujillo M.E."/>
            <person name="Kang S."/>
            <person name="Nam J.J."/>
            <person name="Kim Y.J."/>
        </authorList>
    </citation>
    <scope>NUCLEOTIDE SEQUENCE [LARGE SCALE GENOMIC DNA]</scope>
    <source>
        <strain evidence="4 5">EPI-7</strain>
    </source>
</reference>
<organism evidence="4 5">
    <name type="scientific">Epidermidibacterium keratini</name>
    <dbReference type="NCBI Taxonomy" id="1891644"/>
    <lineage>
        <taxon>Bacteria</taxon>
        <taxon>Bacillati</taxon>
        <taxon>Actinomycetota</taxon>
        <taxon>Actinomycetes</taxon>
        <taxon>Sporichthyales</taxon>
        <taxon>Sporichthyaceae</taxon>
        <taxon>Epidermidibacterium</taxon>
    </lineage>
</organism>
<dbReference type="EMBL" id="CP047156">
    <property type="protein sequence ID" value="QHC01982.1"/>
    <property type="molecule type" value="Genomic_DNA"/>
</dbReference>
<dbReference type="RefSeq" id="WP_159547106.1">
    <property type="nucleotide sequence ID" value="NZ_CP047156.1"/>
</dbReference>
<keyword evidence="5" id="KW-1185">Reference proteome</keyword>
<sequence length="200" mass="21130">MSTSQRILLRATSALVGLVLVAALVLGVGQIVAGLVSGDNFIVPTSQWYDALRTTAWDDPDVLLVGIAALIIGVLLLLVAVLTRPRLIGLRAPKDGVEVRIAPRTVAQILRRQAEAVPGIASASAEVNAGTARITADAPLAHPDYISRELERTLSHALKQIPWSQLPSLQVEISSDRGSSVVTAQPPARTDGAAQSSERR</sequence>
<accession>A0A7L4YSE4</accession>
<dbReference type="InterPro" id="IPR046253">
    <property type="entry name" value="DUF6286"/>
</dbReference>
<keyword evidence="2" id="KW-1133">Transmembrane helix</keyword>
<keyword evidence="2" id="KW-0812">Transmembrane</keyword>
<dbReference type="Pfam" id="PF19803">
    <property type="entry name" value="DUF6286"/>
    <property type="match status" value="1"/>
</dbReference>
<proteinExistence type="predicted"/>
<gene>
    <name evidence="4" type="ORF">EK0264_18000</name>
</gene>
<dbReference type="AlphaFoldDB" id="A0A7L4YSE4"/>
<evidence type="ECO:0000313" key="5">
    <source>
        <dbReference type="Proteomes" id="UP000463857"/>
    </source>
</evidence>
<evidence type="ECO:0000313" key="4">
    <source>
        <dbReference type="EMBL" id="QHC01982.1"/>
    </source>
</evidence>
<protein>
    <recommendedName>
        <fullName evidence="3">DUF6286 domain-containing protein</fullName>
    </recommendedName>
</protein>
<dbReference type="OrthoDB" id="5191308at2"/>
<name>A0A7L4YSE4_9ACTN</name>
<feature type="domain" description="DUF6286" evidence="3">
    <location>
        <begin position="71"/>
        <end position="173"/>
    </location>
</feature>
<evidence type="ECO:0000256" key="1">
    <source>
        <dbReference type="SAM" id="MobiDB-lite"/>
    </source>
</evidence>
<evidence type="ECO:0000259" key="3">
    <source>
        <dbReference type="Pfam" id="PF19803"/>
    </source>
</evidence>
<evidence type="ECO:0000256" key="2">
    <source>
        <dbReference type="SAM" id="Phobius"/>
    </source>
</evidence>
<keyword evidence="2" id="KW-0472">Membrane</keyword>
<feature type="region of interest" description="Disordered" evidence="1">
    <location>
        <begin position="176"/>
        <end position="200"/>
    </location>
</feature>
<dbReference type="Proteomes" id="UP000463857">
    <property type="component" value="Chromosome"/>
</dbReference>